<dbReference type="Proteomes" id="UP000663124">
    <property type="component" value="Chromosome 1"/>
</dbReference>
<proteinExistence type="predicted"/>
<name>A0AAQ0AZB9_LEPIR</name>
<evidence type="ECO:0000313" key="1">
    <source>
        <dbReference type="EMBL" id="QOI44242.1"/>
    </source>
</evidence>
<reference evidence="1" key="1">
    <citation type="submission" date="2019-09" db="EMBL/GenBank/DDBJ databases">
        <title>Comparative Genomics of Leptospira interrogans Reveals Genome Plasticity - A Common Adaptive Strategy for Survival in Various Hosts.</title>
        <authorList>
            <person name="Ramli S.R."/>
            <person name="Bunk B."/>
            <person name="Goris M."/>
            <person name="Bhuju S."/>
            <person name="Jarek M."/>
            <person name="Sproer C."/>
            <person name="Mustakim S."/>
            <person name="Strommenger B."/>
            <person name="Pessler F."/>
        </authorList>
    </citation>
    <scope>NUCLEOTIDE SEQUENCE</scope>
    <source>
        <strain evidence="1">782</strain>
    </source>
</reference>
<protein>
    <submittedName>
        <fullName evidence="1">Uncharacterized protein</fullName>
    </submittedName>
</protein>
<evidence type="ECO:0000313" key="2">
    <source>
        <dbReference type="Proteomes" id="UP000663124"/>
    </source>
</evidence>
<sequence>MRHSENTENWYGSLDNRIFPILLRDLECLVLALRYGIEYKFGVKKIRKEFSKSMSSYNFRIRS</sequence>
<dbReference type="EMBL" id="CP043884">
    <property type="protein sequence ID" value="QOI44242.1"/>
    <property type="molecule type" value="Genomic_DNA"/>
</dbReference>
<dbReference type="AlphaFoldDB" id="A0AAQ0AZB9"/>
<gene>
    <name evidence="1" type="ORF">Lepto782_19755</name>
</gene>
<accession>A0AAQ0AZB9</accession>
<organism evidence="1 2">
    <name type="scientific">Leptospira interrogans serovar Canicola</name>
    <dbReference type="NCBI Taxonomy" id="211880"/>
    <lineage>
        <taxon>Bacteria</taxon>
        <taxon>Pseudomonadati</taxon>
        <taxon>Spirochaetota</taxon>
        <taxon>Spirochaetia</taxon>
        <taxon>Leptospirales</taxon>
        <taxon>Leptospiraceae</taxon>
        <taxon>Leptospira</taxon>
    </lineage>
</organism>